<evidence type="ECO:0000313" key="3">
    <source>
        <dbReference type="Proteomes" id="UP000887159"/>
    </source>
</evidence>
<organism evidence="2 3">
    <name type="scientific">Trichonephila clavipes</name>
    <name type="common">Golden silk orbweaver</name>
    <name type="synonym">Nephila clavipes</name>
    <dbReference type="NCBI Taxonomy" id="2585209"/>
    <lineage>
        <taxon>Eukaryota</taxon>
        <taxon>Metazoa</taxon>
        <taxon>Ecdysozoa</taxon>
        <taxon>Arthropoda</taxon>
        <taxon>Chelicerata</taxon>
        <taxon>Arachnida</taxon>
        <taxon>Araneae</taxon>
        <taxon>Araneomorphae</taxon>
        <taxon>Entelegynae</taxon>
        <taxon>Araneoidea</taxon>
        <taxon>Nephilidae</taxon>
        <taxon>Trichonephila</taxon>
    </lineage>
</organism>
<reference evidence="2" key="1">
    <citation type="submission" date="2020-08" db="EMBL/GenBank/DDBJ databases">
        <title>Multicomponent nature underlies the extraordinary mechanical properties of spider dragline silk.</title>
        <authorList>
            <person name="Kono N."/>
            <person name="Nakamura H."/>
            <person name="Mori M."/>
            <person name="Yoshida Y."/>
            <person name="Ohtoshi R."/>
            <person name="Malay A.D."/>
            <person name="Moran D.A.P."/>
            <person name="Tomita M."/>
            <person name="Numata K."/>
            <person name="Arakawa K."/>
        </authorList>
    </citation>
    <scope>NUCLEOTIDE SEQUENCE</scope>
</reference>
<proteinExistence type="predicted"/>
<protein>
    <recommendedName>
        <fullName evidence="4">Secreted protein</fullName>
    </recommendedName>
</protein>
<keyword evidence="3" id="KW-1185">Reference proteome</keyword>
<accession>A0A8X6UZR2</accession>
<dbReference type="Proteomes" id="UP000887159">
    <property type="component" value="Unassembled WGS sequence"/>
</dbReference>
<dbReference type="EMBL" id="BMAU01021176">
    <property type="protein sequence ID" value="GFX93868.1"/>
    <property type="molecule type" value="Genomic_DNA"/>
</dbReference>
<comment type="caution">
    <text evidence="2">The sequence shown here is derived from an EMBL/GenBank/DDBJ whole genome shotgun (WGS) entry which is preliminary data.</text>
</comment>
<sequence length="71" mass="7970">MAATITKSHIVGFIFLWGNLKGLVHRVVVTRFQAACTSLDTTLLERVHSFTPLSDQACFDMHSRCFGYLPL</sequence>
<evidence type="ECO:0000313" key="2">
    <source>
        <dbReference type="EMBL" id="GFX93868.1"/>
    </source>
</evidence>
<evidence type="ECO:0000256" key="1">
    <source>
        <dbReference type="SAM" id="SignalP"/>
    </source>
</evidence>
<feature type="signal peptide" evidence="1">
    <location>
        <begin position="1"/>
        <end position="22"/>
    </location>
</feature>
<name>A0A8X6UZR2_TRICX</name>
<evidence type="ECO:0008006" key="4">
    <source>
        <dbReference type="Google" id="ProtNLM"/>
    </source>
</evidence>
<gene>
    <name evidence="2" type="ORF">TNCV_3412311</name>
</gene>
<keyword evidence="1" id="KW-0732">Signal</keyword>
<dbReference type="AlphaFoldDB" id="A0A8X6UZR2"/>
<feature type="chain" id="PRO_5036468664" description="Secreted protein" evidence="1">
    <location>
        <begin position="23"/>
        <end position="71"/>
    </location>
</feature>